<keyword evidence="4 5" id="KW-0961">Cell wall biogenesis/degradation</keyword>
<accession>A0A3G2R7Z8</accession>
<dbReference type="NCBIfam" id="TIGR00696">
    <property type="entry name" value="wecG_tagA_cpsF"/>
    <property type="match status" value="1"/>
</dbReference>
<sequence>MTSPSTQKIKIMGILLDRVDYDRALQKIERFLETGGPGVIVTPNAEIIMAARKNEKLKEAVNGADLCFPDGIGVVLAARIIGKSLYGRTAGFDLMTQMLDMAARRNLSVFLLGGKPGVAEEAAGSIKVKFPGIKIAGTHHGYFDENGEGQIIDMINKSGAHILLVAMGAPKQEIFMIKNRNKLHCSIAMGVGGSLDVLAGRVHRAPVFMQKAGLEWLYRLVTQPTRIKRMSVLPLFIIDVILDRLRQNKL</sequence>
<evidence type="ECO:0000313" key="7">
    <source>
        <dbReference type="Proteomes" id="UP000280960"/>
    </source>
</evidence>
<dbReference type="HAMAP" id="MF_02070">
    <property type="entry name" value="TagA_TarA"/>
    <property type="match status" value="1"/>
</dbReference>
<dbReference type="InterPro" id="IPR034714">
    <property type="entry name" value="TagA_TarA"/>
</dbReference>
<comment type="similarity">
    <text evidence="5">Belongs to the glycosyltransferase 26 family. TagA/TarA subfamily.</text>
</comment>
<dbReference type="PANTHER" id="PTHR34136">
    <property type="match status" value="1"/>
</dbReference>
<keyword evidence="3 5" id="KW-0777">Teichoic acid biosynthesis</keyword>
<name>A0A3G2R7Z8_9FIRM</name>
<dbReference type="KEGG" id="bacg:D2962_11775"/>
<evidence type="ECO:0000256" key="4">
    <source>
        <dbReference type="ARBA" id="ARBA00023316"/>
    </source>
</evidence>
<dbReference type="UniPathway" id="UPA00632"/>
<comment type="function">
    <text evidence="5">Catalyzes the conversion of GlcNAc-PP-undecaprenol into ManNAc-GlcNAc-PP-undecaprenol, the first committed lipid intermediate in the de novo synthesis of teichoic acid.</text>
</comment>
<evidence type="ECO:0000256" key="2">
    <source>
        <dbReference type="ARBA" id="ARBA00022679"/>
    </source>
</evidence>
<evidence type="ECO:0000256" key="1">
    <source>
        <dbReference type="ARBA" id="ARBA00022676"/>
    </source>
</evidence>
<comment type="catalytic activity">
    <reaction evidence="5">
        <text>UDP-N-acetyl-alpha-D-mannosamine + N-acetyl-alpha-D-glucosaminyl-di-trans,octa-cis-undecaprenyl diphosphate = N-acetyl-beta-D-mannosaminyl-(1-&gt;4)-N-acetyl-alpha-D-glucosaminyl di-trans,octa-cis-undecaprenyl diphosphate + UDP + H(+)</text>
        <dbReference type="Rhea" id="RHEA:16053"/>
        <dbReference type="ChEBI" id="CHEBI:15378"/>
        <dbReference type="ChEBI" id="CHEBI:58223"/>
        <dbReference type="ChEBI" id="CHEBI:62959"/>
        <dbReference type="ChEBI" id="CHEBI:68623"/>
        <dbReference type="ChEBI" id="CHEBI:132210"/>
        <dbReference type="EC" id="2.4.1.187"/>
    </reaction>
</comment>
<dbReference type="AlphaFoldDB" id="A0A3G2R7Z8"/>
<dbReference type="PANTHER" id="PTHR34136:SF1">
    <property type="entry name" value="UDP-N-ACETYL-D-MANNOSAMINURONIC ACID TRANSFERASE"/>
    <property type="match status" value="1"/>
</dbReference>
<dbReference type="RefSeq" id="WP_122015075.1">
    <property type="nucleotide sequence ID" value="NZ_CP033169.1"/>
</dbReference>
<evidence type="ECO:0000313" key="6">
    <source>
        <dbReference type="EMBL" id="AYO31188.1"/>
    </source>
</evidence>
<proteinExistence type="inferred from homology"/>
<dbReference type="CDD" id="cd06533">
    <property type="entry name" value="Glyco_transf_WecG_TagA"/>
    <property type="match status" value="1"/>
</dbReference>
<dbReference type="GO" id="GO:0071555">
    <property type="term" value="P:cell wall organization"/>
    <property type="evidence" value="ECO:0007669"/>
    <property type="project" value="UniProtKB-KW"/>
</dbReference>
<protein>
    <recommendedName>
        <fullName evidence="5">N-acetylglucosaminyldiphosphoundecaprenol N-acetyl-beta-D-mannosaminyltransferase</fullName>
        <ecNumber evidence="5">2.4.1.187</ecNumber>
    </recommendedName>
    <alternativeName>
        <fullName evidence="5">N-acetylmannosaminyltransferase</fullName>
    </alternativeName>
    <alternativeName>
        <fullName evidence="5">UDP-N-acetylmannosamine transferase</fullName>
    </alternativeName>
    <alternativeName>
        <fullName evidence="5">UDP-N-acetylmannosamine:N-acetylglucosaminyl pyrophosphorylundecaprenol N-acetylmannosaminyltransferase</fullName>
    </alternativeName>
</protein>
<reference evidence="6 7" key="1">
    <citation type="submission" date="2018-10" db="EMBL/GenBank/DDBJ databases">
        <authorList>
            <person name="Zhang X."/>
        </authorList>
    </citation>
    <scope>NUCLEOTIDE SEQUENCE [LARGE SCALE GENOMIC DNA]</scope>
    <source>
        <strain evidence="6 7">SK-G1</strain>
    </source>
</reference>
<dbReference type="EMBL" id="CP033169">
    <property type="protein sequence ID" value="AYO31188.1"/>
    <property type="molecule type" value="Genomic_DNA"/>
</dbReference>
<dbReference type="Pfam" id="PF03808">
    <property type="entry name" value="Glyco_tran_WecG"/>
    <property type="match status" value="1"/>
</dbReference>
<dbReference type="InterPro" id="IPR004629">
    <property type="entry name" value="WecG_TagA_CpsF"/>
</dbReference>
<dbReference type="EC" id="2.4.1.187" evidence="5"/>
<keyword evidence="2 5" id="KW-0808">Transferase</keyword>
<dbReference type="GO" id="GO:0047244">
    <property type="term" value="F:N-acetylglucosaminyldiphosphoundecaprenol N-acetyl-beta-D-mannosaminyltransferase activity"/>
    <property type="evidence" value="ECO:0007669"/>
    <property type="project" value="UniProtKB-UniRule"/>
</dbReference>
<dbReference type="GO" id="GO:0019350">
    <property type="term" value="P:teichoic acid biosynthetic process"/>
    <property type="evidence" value="ECO:0007669"/>
    <property type="project" value="UniProtKB-UniRule"/>
</dbReference>
<evidence type="ECO:0000256" key="5">
    <source>
        <dbReference type="HAMAP-Rule" id="MF_02070"/>
    </source>
</evidence>
<organism evidence="6 7">
    <name type="scientific">Biomaibacter acetigenes</name>
    <dbReference type="NCBI Taxonomy" id="2316383"/>
    <lineage>
        <taxon>Bacteria</taxon>
        <taxon>Bacillati</taxon>
        <taxon>Bacillota</taxon>
        <taxon>Clostridia</taxon>
        <taxon>Thermosediminibacterales</taxon>
        <taxon>Tepidanaerobacteraceae</taxon>
        <taxon>Biomaibacter</taxon>
    </lineage>
</organism>
<gene>
    <name evidence="6" type="ORF">D2962_11775</name>
</gene>
<evidence type="ECO:0000256" key="3">
    <source>
        <dbReference type="ARBA" id="ARBA00022944"/>
    </source>
</evidence>
<comment type="pathway">
    <text evidence="5">Cell wall biogenesis; teichoic acid biosynthesis.</text>
</comment>
<keyword evidence="7" id="KW-1185">Reference proteome</keyword>
<dbReference type="Proteomes" id="UP000280960">
    <property type="component" value="Chromosome"/>
</dbReference>
<keyword evidence="1 5" id="KW-0328">Glycosyltransferase</keyword>